<name>A0A382LXH8_9ZZZZ</name>
<proteinExistence type="inferred from homology"/>
<dbReference type="EC" id="2.1.2.11" evidence="2"/>
<evidence type="ECO:0000256" key="3">
    <source>
        <dbReference type="ARBA" id="ARBA00022679"/>
    </source>
</evidence>
<dbReference type="Gene3D" id="3.20.20.60">
    <property type="entry name" value="Phosphoenolpyruvate-binding domains"/>
    <property type="match status" value="1"/>
</dbReference>
<dbReference type="AlphaFoldDB" id="A0A382LXH8"/>
<gene>
    <name evidence="4" type="ORF">METZ01_LOCUS292465</name>
</gene>
<dbReference type="Pfam" id="PF02548">
    <property type="entry name" value="Pantoate_transf"/>
    <property type="match status" value="1"/>
</dbReference>
<evidence type="ECO:0000256" key="1">
    <source>
        <dbReference type="ARBA" id="ARBA00008676"/>
    </source>
</evidence>
<protein>
    <recommendedName>
        <fullName evidence="2">3-methyl-2-oxobutanoate hydroxymethyltransferase</fullName>
        <ecNumber evidence="2">2.1.2.11</ecNumber>
    </recommendedName>
</protein>
<dbReference type="NCBIfam" id="TIGR00222">
    <property type="entry name" value="panB"/>
    <property type="match status" value="1"/>
</dbReference>
<dbReference type="GO" id="GO:0005737">
    <property type="term" value="C:cytoplasm"/>
    <property type="evidence" value="ECO:0007669"/>
    <property type="project" value="TreeGrafter"/>
</dbReference>
<dbReference type="InterPro" id="IPR040442">
    <property type="entry name" value="Pyrv_kinase-like_dom_sf"/>
</dbReference>
<dbReference type="GO" id="GO:0000287">
    <property type="term" value="F:magnesium ion binding"/>
    <property type="evidence" value="ECO:0007669"/>
    <property type="project" value="TreeGrafter"/>
</dbReference>
<reference evidence="4" key="1">
    <citation type="submission" date="2018-05" db="EMBL/GenBank/DDBJ databases">
        <authorList>
            <person name="Lanie J.A."/>
            <person name="Ng W.-L."/>
            <person name="Kazmierczak K.M."/>
            <person name="Andrzejewski T.M."/>
            <person name="Davidsen T.M."/>
            <person name="Wayne K.J."/>
            <person name="Tettelin H."/>
            <person name="Glass J.I."/>
            <person name="Rusch D."/>
            <person name="Podicherti R."/>
            <person name="Tsui H.-C.T."/>
            <person name="Winkler M.E."/>
        </authorList>
    </citation>
    <scope>NUCLEOTIDE SEQUENCE</scope>
</reference>
<organism evidence="4">
    <name type="scientific">marine metagenome</name>
    <dbReference type="NCBI Taxonomy" id="408172"/>
    <lineage>
        <taxon>unclassified sequences</taxon>
        <taxon>metagenomes</taxon>
        <taxon>ecological metagenomes</taxon>
    </lineage>
</organism>
<dbReference type="CDD" id="cd06557">
    <property type="entry name" value="KPHMT-like"/>
    <property type="match status" value="1"/>
</dbReference>
<feature type="non-terminal residue" evidence="4">
    <location>
        <position position="209"/>
    </location>
</feature>
<dbReference type="InterPro" id="IPR015813">
    <property type="entry name" value="Pyrv/PenolPyrv_kinase-like_dom"/>
</dbReference>
<accession>A0A382LXH8</accession>
<dbReference type="GO" id="GO:0015940">
    <property type="term" value="P:pantothenate biosynthetic process"/>
    <property type="evidence" value="ECO:0007669"/>
    <property type="project" value="InterPro"/>
</dbReference>
<dbReference type="PANTHER" id="PTHR20881">
    <property type="entry name" value="3-METHYL-2-OXOBUTANOATE HYDROXYMETHYLTRANSFERASE"/>
    <property type="match status" value="1"/>
</dbReference>
<comment type="similarity">
    <text evidence="1">Belongs to the PanB family.</text>
</comment>
<keyword evidence="3" id="KW-0808">Transferase</keyword>
<evidence type="ECO:0000256" key="2">
    <source>
        <dbReference type="ARBA" id="ARBA00012618"/>
    </source>
</evidence>
<dbReference type="InterPro" id="IPR003700">
    <property type="entry name" value="Pantoate_hydroxy_MeTrfase"/>
</dbReference>
<evidence type="ECO:0000313" key="4">
    <source>
        <dbReference type="EMBL" id="SVC39611.1"/>
    </source>
</evidence>
<dbReference type="PANTHER" id="PTHR20881:SF0">
    <property type="entry name" value="3-METHYL-2-OXOBUTANOATE HYDROXYMETHYLTRANSFERASE"/>
    <property type="match status" value="1"/>
</dbReference>
<dbReference type="GO" id="GO:0003864">
    <property type="term" value="F:3-methyl-2-oxobutanoate hydroxymethyltransferase activity"/>
    <property type="evidence" value="ECO:0007669"/>
    <property type="project" value="UniProtKB-EC"/>
</dbReference>
<dbReference type="SUPFAM" id="SSF51621">
    <property type="entry name" value="Phosphoenolpyruvate/pyruvate domain"/>
    <property type="match status" value="1"/>
</dbReference>
<dbReference type="EMBL" id="UINC01088944">
    <property type="protein sequence ID" value="SVC39611.1"/>
    <property type="molecule type" value="Genomic_DNA"/>
</dbReference>
<sequence>MTEKQEKRRKVTVLDLQEMKENGRKITMLSIPDYPLALLADSAGLDTILVGDSLAMTVLGYETTVPITLDEMLHHAKAVTRGTKYAFVVGDMPFMSNNTSERDAIINAGRFMQEAGTDAVKVEGGVNAAHIVSAIVRAGMPVVGHIGLTPQHISQLGGYKAQGTDLETGSSVIEDALAVEKAGAFAIILECVPGQISRIVTERLKIPTI</sequence>